<dbReference type="STRING" id="351607.Acel_1418"/>
<dbReference type="Proteomes" id="UP000008221">
    <property type="component" value="Chromosome"/>
</dbReference>
<dbReference type="PANTHER" id="PTHR10151:SF120">
    <property type="entry name" value="BIS(5'-ADENOSYL)-TRIPHOSPHATASE"/>
    <property type="match status" value="1"/>
</dbReference>
<reference evidence="1 2" key="1">
    <citation type="journal article" date="2009" name="Genome Res.">
        <title>Complete genome of the cellulolytic thermophile Acidothermus cellulolyticus 11B provides insights into its ecophysiological and evolutionary adaptations.</title>
        <authorList>
            <person name="Barabote R.D."/>
            <person name="Xie G."/>
            <person name="Leu D.H."/>
            <person name="Normand P."/>
            <person name="Necsulea A."/>
            <person name="Daubin V."/>
            <person name="Medigue C."/>
            <person name="Adney W.S."/>
            <person name="Xu X.C."/>
            <person name="Lapidus A."/>
            <person name="Parales R.E."/>
            <person name="Detter C."/>
            <person name="Pujic P."/>
            <person name="Bruce D."/>
            <person name="Lavire C."/>
            <person name="Challacombe J.F."/>
            <person name="Brettin T.S."/>
            <person name="Berry A.M."/>
        </authorList>
    </citation>
    <scope>NUCLEOTIDE SEQUENCE [LARGE SCALE GENOMIC DNA]</scope>
    <source>
        <strain evidence="2">ATCC 43068 / DSM 8971 / 11B</strain>
    </source>
</reference>
<dbReference type="SUPFAM" id="SSF53649">
    <property type="entry name" value="Alkaline phosphatase-like"/>
    <property type="match status" value="1"/>
</dbReference>
<gene>
    <name evidence="1" type="ordered locus">Acel_1418</name>
</gene>
<accession>A0LUT0</accession>
<name>A0LUT0_ACIC1</name>
<sequence>MTTGAATDRPGAEAVAAVVHADGLSGPAGVAGFSGGAGAVAVPRYGTSTLADLAGSVLASLGVDAGTNPLGLPATKVACVFLVDGLGAEQLAGHPTDAPVLHAALQRGRRLHAGFPSTTATSLTSLGTGIPPGRHGIVGYQTAIPGTGRLLNALHWDDAVDPLAWQPVRTLFERAVDAGVRVVRISKRDFRESGLTRAALRGGEYLPADVFGEIVARLHHVLREAARSPRPTFIYAYVSDLDWAGHGHGVDSDAWRWQLRFVDRLVEAIVSGLPPECRLYLTGDHGMVDVSERIDIEAEPELLRDVELVGGEARVRYLYTKAGAAEEVAGRWRARLGDRALIVSRTAAIEAGWFGELDDRVALRIGDVIVAALGTLALVCGQTHPREARMVGHHGSLTAAEQWVPLLEFAAG</sequence>
<protein>
    <submittedName>
        <fullName evidence="1">Type I phosphodiesterase/nucleotide pyrophosphatase</fullName>
    </submittedName>
</protein>
<evidence type="ECO:0000313" key="2">
    <source>
        <dbReference type="Proteomes" id="UP000008221"/>
    </source>
</evidence>
<evidence type="ECO:0000313" key="1">
    <source>
        <dbReference type="EMBL" id="ABK53190.1"/>
    </source>
</evidence>
<dbReference type="GO" id="GO:0016787">
    <property type="term" value="F:hydrolase activity"/>
    <property type="evidence" value="ECO:0007669"/>
    <property type="project" value="UniProtKB-ARBA"/>
</dbReference>
<dbReference type="Gene3D" id="3.40.720.10">
    <property type="entry name" value="Alkaline Phosphatase, subunit A"/>
    <property type="match status" value="1"/>
</dbReference>
<dbReference type="AlphaFoldDB" id="A0LUT0"/>
<dbReference type="eggNOG" id="COG1524">
    <property type="taxonomic scope" value="Bacteria"/>
</dbReference>
<organism evidence="1 2">
    <name type="scientific">Acidothermus cellulolyticus (strain ATCC 43068 / DSM 8971 / 11B)</name>
    <dbReference type="NCBI Taxonomy" id="351607"/>
    <lineage>
        <taxon>Bacteria</taxon>
        <taxon>Bacillati</taxon>
        <taxon>Actinomycetota</taxon>
        <taxon>Actinomycetes</taxon>
        <taxon>Acidothermales</taxon>
        <taxon>Acidothermaceae</taxon>
        <taxon>Acidothermus</taxon>
    </lineage>
</organism>
<dbReference type="Pfam" id="PF01663">
    <property type="entry name" value="Phosphodiest"/>
    <property type="match status" value="1"/>
</dbReference>
<dbReference type="HOGENOM" id="CLU_039939_0_0_11"/>
<dbReference type="InParanoid" id="A0LUT0"/>
<keyword evidence="2" id="KW-1185">Reference proteome</keyword>
<dbReference type="PANTHER" id="PTHR10151">
    <property type="entry name" value="ECTONUCLEOTIDE PYROPHOSPHATASE/PHOSPHODIESTERASE"/>
    <property type="match status" value="1"/>
</dbReference>
<dbReference type="EMBL" id="CP000481">
    <property type="protein sequence ID" value="ABK53190.1"/>
    <property type="molecule type" value="Genomic_DNA"/>
</dbReference>
<dbReference type="KEGG" id="ace:Acel_1418"/>
<dbReference type="InterPro" id="IPR017850">
    <property type="entry name" value="Alkaline_phosphatase_core_sf"/>
</dbReference>
<proteinExistence type="predicted"/>
<dbReference type="RefSeq" id="WP_011720253.1">
    <property type="nucleotide sequence ID" value="NC_008578.1"/>
</dbReference>
<dbReference type="InterPro" id="IPR002591">
    <property type="entry name" value="Phosphodiest/P_Trfase"/>
</dbReference>